<evidence type="ECO:0000313" key="1">
    <source>
        <dbReference type="EMBL" id="TDT74893.1"/>
    </source>
</evidence>
<dbReference type="Proteomes" id="UP000294563">
    <property type="component" value="Unassembled WGS sequence"/>
</dbReference>
<dbReference type="EMBL" id="SOBH01000002">
    <property type="protein sequence ID" value="TDT74893.1"/>
    <property type="molecule type" value="Genomic_DNA"/>
</dbReference>
<name>A0A4R7LGN5_9RHOB</name>
<dbReference type="AlphaFoldDB" id="A0A4R7LGN5"/>
<evidence type="ECO:0000313" key="2">
    <source>
        <dbReference type="Proteomes" id="UP000294563"/>
    </source>
</evidence>
<protein>
    <submittedName>
        <fullName evidence="1">Uncharacterized protein</fullName>
    </submittedName>
</protein>
<keyword evidence="2" id="KW-1185">Reference proteome</keyword>
<accession>A0A4R7LGN5</accession>
<comment type="caution">
    <text evidence="1">The sequence shown here is derived from an EMBL/GenBank/DDBJ whole genome shotgun (WGS) entry which is preliminary data.</text>
</comment>
<reference evidence="1 2" key="1">
    <citation type="submission" date="2019-03" db="EMBL/GenBank/DDBJ databases">
        <title>Genomic Encyclopedia of Archaeal and Bacterial Type Strains, Phase II (KMG-II): from individual species to whole genera.</title>
        <authorList>
            <person name="Goeker M."/>
        </authorList>
    </citation>
    <scope>NUCLEOTIDE SEQUENCE [LARGE SCALE GENOMIC DNA]</scope>
    <source>
        <strain evidence="1 2">DSM 29467</strain>
    </source>
</reference>
<sequence length="75" mass="8607">MCQYAIAQFKALGLKIRNGSNLPFEKYFDELDLGLGVVLTNKNGKRRHAWILEKDFKHSERHVVCHSVNLPIVQA</sequence>
<organism evidence="1 2">
    <name type="scientific">Litoreibacter halocynthiae</name>
    <dbReference type="NCBI Taxonomy" id="1242689"/>
    <lineage>
        <taxon>Bacteria</taxon>
        <taxon>Pseudomonadati</taxon>
        <taxon>Pseudomonadota</taxon>
        <taxon>Alphaproteobacteria</taxon>
        <taxon>Rhodobacterales</taxon>
        <taxon>Roseobacteraceae</taxon>
        <taxon>Litoreibacter</taxon>
    </lineage>
</organism>
<gene>
    <name evidence="1" type="ORF">BDE40_1612</name>
</gene>
<proteinExistence type="predicted"/>